<evidence type="ECO:0000256" key="1">
    <source>
        <dbReference type="ARBA" id="ARBA00022441"/>
    </source>
</evidence>
<dbReference type="SMART" id="SM00612">
    <property type="entry name" value="Kelch"/>
    <property type="match status" value="2"/>
</dbReference>
<keyword evidence="1" id="KW-0880">Kelch repeat</keyword>
<dbReference type="Proteomes" id="UP000677054">
    <property type="component" value="Unassembled WGS sequence"/>
</dbReference>
<dbReference type="PANTHER" id="PTHR45632">
    <property type="entry name" value="LD33804P"/>
    <property type="match status" value="1"/>
</dbReference>
<protein>
    <submittedName>
        <fullName evidence="3">Uncharacterized protein</fullName>
    </submittedName>
</protein>
<proteinExistence type="predicted"/>
<dbReference type="OrthoDB" id="5775046at2759"/>
<dbReference type="Pfam" id="PF01344">
    <property type="entry name" value="Kelch_1"/>
    <property type="match status" value="2"/>
</dbReference>
<dbReference type="PANTHER" id="PTHR45632:SF3">
    <property type="entry name" value="KELCH-LIKE PROTEIN 32"/>
    <property type="match status" value="1"/>
</dbReference>
<dbReference type="InterPro" id="IPR006652">
    <property type="entry name" value="Kelch_1"/>
</dbReference>
<dbReference type="InterPro" id="IPR015915">
    <property type="entry name" value="Kelch-typ_b-propeller"/>
</dbReference>
<sequence length="534" mass="60350">MRCVRILEGGCRDVGFPRLLDHVLSHESPYGLRVRPVTLNTRPQVSSIVFGEKPTLVTLPLETHYHGGFKCISGQGRGCVAITAAAFMLSHIQIILKLLVCTLITQKEDVVVLISDEKTREIFTEALKLMKAPKMPRIYTPSYFRGCQSLQVMCVGVEDSWVVEGISRAIRTLFIVEGGTHPMVQSRMKLWREMERRGFLLYHPLVSPTALDSLTKDDWMALNRKSSFLKIRNGAEIEEGASRETPRRDGKQRIFAVGRGKNGVPGMLEVLHSDSTLWVQQLYSEENVILAHSGRLIHGREMEVRIIHVEEKDPLEAPFEWDEVLRTPHQFHIKATTGVILQDSLFLFGGEGNLQEGRRLDLNKETWMSLFPLQGRRKAAASVMLDPHSILVLGGWDSEARRRLSSCERFDTRAGEWSFFPHMPIPLSSHAVAVYNEYLYISGGFNEGVSQKDVWRCSVNGGGPWEKLPSLNINRHDHGIVRDGAGTLSVMGGRQLRDQKDVDVLETENFTLDEGWVTQERLPFLSLLKATEME</sequence>
<keyword evidence="4" id="KW-1185">Reference proteome</keyword>
<dbReference type="SUPFAM" id="SSF117281">
    <property type="entry name" value="Kelch motif"/>
    <property type="match status" value="1"/>
</dbReference>
<evidence type="ECO:0000256" key="2">
    <source>
        <dbReference type="ARBA" id="ARBA00022737"/>
    </source>
</evidence>
<dbReference type="Gene3D" id="2.120.10.80">
    <property type="entry name" value="Kelch-type beta propeller"/>
    <property type="match status" value="1"/>
</dbReference>
<gene>
    <name evidence="3" type="ORF">DSTB1V02_LOCUS10618</name>
</gene>
<dbReference type="AlphaFoldDB" id="A0A7R9ABJ8"/>
<keyword evidence="2" id="KW-0677">Repeat</keyword>
<reference evidence="3" key="1">
    <citation type="submission" date="2020-11" db="EMBL/GenBank/DDBJ databases">
        <authorList>
            <person name="Tran Van P."/>
        </authorList>
    </citation>
    <scope>NUCLEOTIDE SEQUENCE</scope>
</reference>
<accession>A0A7R9ABJ8</accession>
<evidence type="ECO:0000313" key="3">
    <source>
        <dbReference type="EMBL" id="CAD7250849.1"/>
    </source>
</evidence>
<organism evidence="3">
    <name type="scientific">Darwinula stevensoni</name>
    <dbReference type="NCBI Taxonomy" id="69355"/>
    <lineage>
        <taxon>Eukaryota</taxon>
        <taxon>Metazoa</taxon>
        <taxon>Ecdysozoa</taxon>
        <taxon>Arthropoda</taxon>
        <taxon>Crustacea</taxon>
        <taxon>Oligostraca</taxon>
        <taxon>Ostracoda</taxon>
        <taxon>Podocopa</taxon>
        <taxon>Podocopida</taxon>
        <taxon>Darwinulocopina</taxon>
        <taxon>Darwinuloidea</taxon>
        <taxon>Darwinulidae</taxon>
        <taxon>Darwinula</taxon>
    </lineage>
</organism>
<evidence type="ECO:0000313" key="4">
    <source>
        <dbReference type="Proteomes" id="UP000677054"/>
    </source>
</evidence>
<name>A0A7R9ABJ8_9CRUS</name>
<dbReference type="EMBL" id="CAJPEV010003107">
    <property type="protein sequence ID" value="CAG0898948.1"/>
    <property type="molecule type" value="Genomic_DNA"/>
</dbReference>
<dbReference type="EMBL" id="LR902624">
    <property type="protein sequence ID" value="CAD7250849.1"/>
    <property type="molecule type" value="Genomic_DNA"/>
</dbReference>